<dbReference type="OrthoDB" id="1933379at2759"/>
<dbReference type="GO" id="GO:0046952">
    <property type="term" value="P:ketone body catabolic process"/>
    <property type="evidence" value="ECO:0007669"/>
    <property type="project" value="InterPro"/>
</dbReference>
<evidence type="ECO:0000313" key="10">
    <source>
        <dbReference type="EMBL" id="ORZ27546.1"/>
    </source>
</evidence>
<comment type="pathway">
    <text evidence="2 7">Ketone metabolism; succinyl-CoA degradation; acetoacetyl-CoA from succinyl-CoA: step 1/1.</text>
</comment>
<dbReference type="InterPro" id="IPR012792">
    <property type="entry name" value="3-oxoacid_CoA-transf_A"/>
</dbReference>
<comment type="caution">
    <text evidence="9">The sequence shown here is derived from an EMBL/GenBank/DDBJ whole genome shotgun (WGS) entry which is preliminary data.</text>
</comment>
<dbReference type="Pfam" id="PF01144">
    <property type="entry name" value="CoA_trans"/>
    <property type="match status" value="2"/>
</dbReference>
<gene>
    <name evidence="9" type="ORF">BCR41DRAFT_322099</name>
    <name evidence="10" type="ORF">BCR41DRAFT_379989</name>
</gene>
<protein>
    <recommendedName>
        <fullName evidence="7">Succinyl-CoA:3-ketoacid-coenzyme A transferase</fullName>
        <ecNumber evidence="7">2.8.3.5</ecNumber>
    </recommendedName>
</protein>
<proteinExistence type="inferred from homology"/>
<dbReference type="PANTHER" id="PTHR13707:SF23">
    <property type="entry name" value="SUCCINYL-COA:3-KETOACID-COENZYME A TRANSFERASE"/>
    <property type="match status" value="1"/>
</dbReference>
<dbReference type="EC" id="2.8.3.5" evidence="7"/>
<dbReference type="RefSeq" id="XP_021881552.1">
    <property type="nucleotide sequence ID" value="XM_022021463.1"/>
</dbReference>
<evidence type="ECO:0000256" key="1">
    <source>
        <dbReference type="ARBA" id="ARBA00004173"/>
    </source>
</evidence>
<dbReference type="GeneID" id="33563307"/>
<evidence type="ECO:0000256" key="3">
    <source>
        <dbReference type="ARBA" id="ARBA00007154"/>
    </source>
</evidence>
<evidence type="ECO:0000313" key="9">
    <source>
        <dbReference type="EMBL" id="ORZ16617.1"/>
    </source>
</evidence>
<dbReference type="Gene3D" id="3.40.1080.10">
    <property type="entry name" value="Glutaconate Coenzyme A-transferase"/>
    <property type="match status" value="2"/>
</dbReference>
<sequence>MFIPTGQISTFCNLFRKVFSFGNRKKVTITAFTTTIGRQFSIFRPVYKQAAADDELVENLSKVYPSAEEAVKDIPSGSTLMVGGFGLCGIPENLIAALKKRASDCKDLIVVSNNAGVDDFGLGQLLRTKQIKRMISSYVGENKEFERQYLSGELEVELTPQGTLAERVRAGGAGIPAFFTPTAYGTEVQTGELTIKYSPDGKPLIRSKPREVREFNGRKYIMEEAIVGDYSLVKAWKGDAYGNLIFKGSAMNFNPVMAKGSKNCIAEVEEIVPVGSLRPEDIHLPGIFVKRIIQGKNYEKRIERLTLTEDKPVGVTNTSPVVDERDEAARRREKIVRRAAKEFKNGMYVNLGIGMPMLASNYLKKGVAVHLQSENGILGFGPFPKPGEQDPDLINAGKETITLLPGASLFSSDDSFAMIRGSHVDLTILGALQVSAKGDLANWIIPRKMVKGMGGAMDLVASPGTRVVVTMEHLAKGGKHKILEECTLPLTGVGCVDRIITDLCVFDVKDGNLVLTELMADVSLDDVKRGTGAKFTISPDLIQN</sequence>
<dbReference type="InParanoid" id="A0A1Y2GPK3"/>
<comment type="subcellular location">
    <subcellularLocation>
        <location evidence="1">Mitochondrion</location>
    </subcellularLocation>
</comment>
<keyword evidence="11" id="KW-1185">Reference proteome</keyword>
<evidence type="ECO:0000256" key="8">
    <source>
        <dbReference type="PIRSR" id="PIRSR000858-1"/>
    </source>
</evidence>
<dbReference type="InterPro" id="IPR014388">
    <property type="entry name" value="3-oxoacid_CoA-transferase"/>
</dbReference>
<accession>A0A1Y2GPK3</accession>
<feature type="active site" description="5-glutamyl coenzyme A thioester intermediate" evidence="8">
    <location>
        <position position="374"/>
    </location>
</feature>
<dbReference type="SUPFAM" id="SSF100950">
    <property type="entry name" value="NagB/RpiA/CoA transferase-like"/>
    <property type="match status" value="2"/>
</dbReference>
<dbReference type="GO" id="GO:0005739">
    <property type="term" value="C:mitochondrion"/>
    <property type="evidence" value="ECO:0007669"/>
    <property type="project" value="UniProtKB-SubCell"/>
</dbReference>
<dbReference type="NCBIfam" id="TIGR02428">
    <property type="entry name" value="pcaJ_scoB_fam"/>
    <property type="match status" value="1"/>
</dbReference>
<dbReference type="GO" id="GO:0008260">
    <property type="term" value="F:succinyl-CoA:3-oxo-acid CoA-transferase activity"/>
    <property type="evidence" value="ECO:0007669"/>
    <property type="project" value="UniProtKB-EC"/>
</dbReference>
<reference evidence="9 11" key="1">
    <citation type="submission" date="2016-07" db="EMBL/GenBank/DDBJ databases">
        <title>Pervasive Adenine N6-methylation of Active Genes in Fungi.</title>
        <authorList>
            <consortium name="DOE Joint Genome Institute"/>
            <person name="Mondo S.J."/>
            <person name="Dannebaum R.O."/>
            <person name="Kuo R.C."/>
            <person name="Labutti K."/>
            <person name="Haridas S."/>
            <person name="Kuo A."/>
            <person name="Salamov A."/>
            <person name="Ahrendt S.R."/>
            <person name="Lipzen A."/>
            <person name="Sullivan W."/>
            <person name="Andreopoulos W.B."/>
            <person name="Clum A."/>
            <person name="Lindquist E."/>
            <person name="Daum C."/>
            <person name="Ramamoorthy G.K."/>
            <person name="Gryganskyi A."/>
            <person name="Culley D."/>
            <person name="Magnuson J.K."/>
            <person name="James T.Y."/>
            <person name="O'Malley M.A."/>
            <person name="Stajich J.E."/>
            <person name="Spatafora J.W."/>
            <person name="Visel A."/>
            <person name="Grigoriev I.V."/>
        </authorList>
    </citation>
    <scope>NUCLEOTIDE SEQUENCE [LARGE SCALE GENOMIC DNA]</scope>
    <source>
        <strain evidence="9 11">NRRL 3116</strain>
    </source>
</reference>
<dbReference type="PIRSF" id="PIRSF000858">
    <property type="entry name" value="SCOT-t"/>
    <property type="match status" value="1"/>
</dbReference>
<evidence type="ECO:0000256" key="4">
    <source>
        <dbReference type="ARBA" id="ARBA00022679"/>
    </source>
</evidence>
<dbReference type="InterPro" id="IPR004164">
    <property type="entry name" value="CoA_transf_AS"/>
</dbReference>
<evidence type="ECO:0000256" key="7">
    <source>
        <dbReference type="PIRNR" id="PIRNR000858"/>
    </source>
</evidence>
<dbReference type="SMART" id="SM00882">
    <property type="entry name" value="CoA_trans"/>
    <property type="match status" value="2"/>
</dbReference>
<comment type="catalytic activity">
    <reaction evidence="7">
        <text>a 3-oxo acid + succinyl-CoA = a 3-oxoacyl-CoA + succinate</text>
        <dbReference type="Rhea" id="RHEA:24564"/>
        <dbReference type="ChEBI" id="CHEBI:30031"/>
        <dbReference type="ChEBI" id="CHEBI:35973"/>
        <dbReference type="ChEBI" id="CHEBI:57292"/>
        <dbReference type="ChEBI" id="CHEBI:90726"/>
        <dbReference type="EC" id="2.8.3.5"/>
    </reaction>
</comment>
<dbReference type="FunFam" id="3.40.1080.10:FF:000001">
    <property type="entry name" value="Succinyl-coa:3-ketoacid-coenzyme a transferase subunit b"/>
    <property type="match status" value="1"/>
</dbReference>
<keyword evidence="4 7" id="KW-0808">Transferase</keyword>
<dbReference type="PROSITE" id="PS01274">
    <property type="entry name" value="COA_TRANSF_2"/>
    <property type="match status" value="1"/>
</dbReference>
<dbReference type="Proteomes" id="UP000193648">
    <property type="component" value="Unassembled WGS sequence"/>
</dbReference>
<name>A0A1Y2GPK3_9FUNG</name>
<dbReference type="FunFam" id="3.40.1080.10:FF:000002">
    <property type="entry name" value="Succinyl-CoA:3-ketoacid-coenzyme A transferase, mitochondrial"/>
    <property type="match status" value="1"/>
</dbReference>
<evidence type="ECO:0000313" key="11">
    <source>
        <dbReference type="Proteomes" id="UP000193648"/>
    </source>
</evidence>
<dbReference type="UniPathway" id="UPA00929">
    <property type="reaction ID" value="UER00894"/>
</dbReference>
<dbReference type="STRING" id="64571.A0A1Y2GPK3"/>
<organism evidence="9 11">
    <name type="scientific">Lobosporangium transversale</name>
    <dbReference type="NCBI Taxonomy" id="64571"/>
    <lineage>
        <taxon>Eukaryota</taxon>
        <taxon>Fungi</taxon>
        <taxon>Fungi incertae sedis</taxon>
        <taxon>Mucoromycota</taxon>
        <taxon>Mortierellomycotina</taxon>
        <taxon>Mortierellomycetes</taxon>
        <taxon>Mortierellales</taxon>
        <taxon>Mortierellaceae</taxon>
        <taxon>Lobosporangium</taxon>
    </lineage>
</organism>
<dbReference type="InterPro" id="IPR004165">
    <property type="entry name" value="CoA_trans_fam_I"/>
</dbReference>
<evidence type="ECO:0000256" key="6">
    <source>
        <dbReference type="ARBA" id="ARBA00023128"/>
    </source>
</evidence>
<dbReference type="EMBL" id="MCFF01000004">
    <property type="protein sequence ID" value="ORZ27546.1"/>
    <property type="molecule type" value="Genomic_DNA"/>
</dbReference>
<dbReference type="PANTHER" id="PTHR13707">
    <property type="entry name" value="KETOACID-COENZYME A TRANSFERASE"/>
    <property type="match status" value="1"/>
</dbReference>
<evidence type="ECO:0000256" key="2">
    <source>
        <dbReference type="ARBA" id="ARBA00004753"/>
    </source>
</evidence>
<dbReference type="EMBL" id="MCFF01000017">
    <property type="protein sequence ID" value="ORZ16617.1"/>
    <property type="molecule type" value="Genomic_DNA"/>
</dbReference>
<comment type="similarity">
    <text evidence="3 7">Belongs to the 3-oxoacid CoA-transferase family.</text>
</comment>
<keyword evidence="6 7" id="KW-0496">Mitochondrion</keyword>
<keyword evidence="5" id="KW-0809">Transit peptide</keyword>
<dbReference type="InterPro" id="IPR012791">
    <property type="entry name" value="3-oxoacid_CoA-transf_B"/>
</dbReference>
<comment type="function">
    <text evidence="7">Key enzyme for ketone body catabolism. Transfers the CoA moiety from succinate to acetoacetate. Formation of the enzyme-CoA intermediate proceeds via an unstable anhydride species formed between the carboxylate groups of the enzyme and substrate.</text>
</comment>
<dbReference type="NCBIfam" id="TIGR02429">
    <property type="entry name" value="pcaI_scoA_fam"/>
    <property type="match status" value="1"/>
</dbReference>
<dbReference type="AlphaFoldDB" id="A0A1Y2GPK3"/>
<dbReference type="InterPro" id="IPR037171">
    <property type="entry name" value="NagB/RpiA_transferase-like"/>
</dbReference>
<evidence type="ECO:0000256" key="5">
    <source>
        <dbReference type="ARBA" id="ARBA00022946"/>
    </source>
</evidence>